<accession>A0A8G2BKX8</accession>
<keyword evidence="4 7" id="KW-0812">Transmembrane</keyword>
<comment type="subcellular location">
    <subcellularLocation>
        <location evidence="1 7">Cell inner membrane</location>
        <topology evidence="1 7">Multi-pass membrane protein</topology>
    </subcellularLocation>
</comment>
<dbReference type="EMBL" id="FNBW01000012">
    <property type="protein sequence ID" value="SDG22034.1"/>
    <property type="molecule type" value="Genomic_DNA"/>
</dbReference>
<dbReference type="GO" id="GO:0022857">
    <property type="term" value="F:transmembrane transporter activity"/>
    <property type="evidence" value="ECO:0007669"/>
    <property type="project" value="UniProtKB-UniRule"/>
</dbReference>
<feature type="transmembrane region" description="Helical" evidence="7">
    <location>
        <begin position="359"/>
        <end position="386"/>
    </location>
</feature>
<feature type="transmembrane region" description="Helical" evidence="7">
    <location>
        <begin position="213"/>
        <end position="235"/>
    </location>
</feature>
<dbReference type="PIRSF" id="PIRSF006066">
    <property type="entry name" value="HI0050"/>
    <property type="match status" value="1"/>
</dbReference>
<dbReference type="Proteomes" id="UP000198615">
    <property type="component" value="Unassembled WGS sequence"/>
</dbReference>
<evidence type="ECO:0000256" key="4">
    <source>
        <dbReference type="ARBA" id="ARBA00022692"/>
    </source>
</evidence>
<evidence type="ECO:0000256" key="6">
    <source>
        <dbReference type="ARBA" id="ARBA00023136"/>
    </source>
</evidence>
<gene>
    <name evidence="9" type="ORF">SAMN05660686_03725</name>
</gene>
<proteinExistence type="inferred from homology"/>
<feature type="transmembrane region" description="Helical" evidence="7">
    <location>
        <begin position="170"/>
        <end position="192"/>
    </location>
</feature>
<evidence type="ECO:0000259" key="8">
    <source>
        <dbReference type="Pfam" id="PF06808"/>
    </source>
</evidence>
<feature type="transmembrane region" description="Helical" evidence="7">
    <location>
        <begin position="133"/>
        <end position="158"/>
    </location>
</feature>
<evidence type="ECO:0000256" key="1">
    <source>
        <dbReference type="ARBA" id="ARBA00004429"/>
    </source>
</evidence>
<evidence type="ECO:0000256" key="2">
    <source>
        <dbReference type="ARBA" id="ARBA00022475"/>
    </source>
</evidence>
<dbReference type="Pfam" id="PF06808">
    <property type="entry name" value="DctM"/>
    <property type="match status" value="1"/>
</dbReference>
<evidence type="ECO:0000313" key="10">
    <source>
        <dbReference type="Proteomes" id="UP000198615"/>
    </source>
</evidence>
<feature type="transmembrane region" description="Helical" evidence="7">
    <location>
        <begin position="305"/>
        <end position="326"/>
    </location>
</feature>
<feature type="domain" description="TRAP C4-dicarboxylate transport system permease DctM subunit" evidence="8">
    <location>
        <begin position="8"/>
        <end position="415"/>
    </location>
</feature>
<dbReference type="NCBIfam" id="TIGR00786">
    <property type="entry name" value="dctM"/>
    <property type="match status" value="1"/>
</dbReference>
<dbReference type="PANTHER" id="PTHR33362:SF4">
    <property type="entry name" value="2,3-DIKETO-L-GULONATE TRAP TRANSPORTER LARGE PERMEASE PROTEIN YIAN"/>
    <property type="match status" value="1"/>
</dbReference>
<keyword evidence="10" id="KW-1185">Reference proteome</keyword>
<feature type="transmembrane region" description="Helical" evidence="7">
    <location>
        <begin position="398"/>
        <end position="421"/>
    </location>
</feature>
<comment type="subunit">
    <text evidence="7">The complex comprises the extracytoplasmic solute receptor protein and the two transmembrane proteins.</text>
</comment>
<sequence>MLMLVAALFAVFLIGGIPVAFALALASVPVFVLTGTMPPTVAIQKMVTATQSFPLLAVPFFILAGNLMNATGITDRLVRFSRLLTGWMAGGLAQVSIMLSLMMGGVSGSAVADASMEARLLGPSMLKQGYSKASTAAILAFGSIITATIPPSIGLILFGYINEVSIGRLFLGGVVPGVVLTAVLMATTWLVAKRRGYVPDLPRIPAAREIGAGFLESIWALMFPVVLVVGFRFGIFTATEAGVFLVFYALIIGFGVYRELTLAKLLEAARETVSDLGMIMLLIMTAGVLGYAMTIERAPQDIAGFVTTLTADPLLILLLVMGLLVVSGMFLEGAANILLVTPIVMPVLIEAGYDPVHMGVLIVSLINFGGLTPPVGVIMFTVCGILDCKTGAFTRAALPFFAAMLLFFALLVAFSGLTVWLPNQLM</sequence>
<reference evidence="9 10" key="1">
    <citation type="submission" date="2016-10" db="EMBL/GenBank/DDBJ databases">
        <authorList>
            <person name="Varghese N."/>
            <person name="Submissions S."/>
        </authorList>
    </citation>
    <scope>NUCLEOTIDE SEQUENCE [LARGE SCALE GENOMIC DNA]</scope>
    <source>
        <strain evidence="9 10">DSM 18839</strain>
    </source>
</reference>
<comment type="caution">
    <text evidence="7">Lacks conserved residue(s) required for the propagation of feature annotation.</text>
</comment>
<evidence type="ECO:0000313" key="9">
    <source>
        <dbReference type="EMBL" id="SDG22034.1"/>
    </source>
</evidence>
<keyword evidence="7" id="KW-0813">Transport</keyword>
<dbReference type="InterPro" id="IPR010656">
    <property type="entry name" value="DctM"/>
</dbReference>
<keyword evidence="2" id="KW-1003">Cell membrane</keyword>
<organism evidence="9 10">
    <name type="scientific">Thalassobaculum litoreum DSM 18839</name>
    <dbReference type="NCBI Taxonomy" id="1123362"/>
    <lineage>
        <taxon>Bacteria</taxon>
        <taxon>Pseudomonadati</taxon>
        <taxon>Pseudomonadota</taxon>
        <taxon>Alphaproteobacteria</taxon>
        <taxon>Rhodospirillales</taxon>
        <taxon>Thalassobaculaceae</taxon>
        <taxon>Thalassobaculum</taxon>
    </lineage>
</organism>
<comment type="function">
    <text evidence="7">Part of the tripartite ATP-independent periplasmic (TRAP) transport system.</text>
</comment>
<comment type="caution">
    <text evidence="9">The sequence shown here is derived from an EMBL/GenBank/DDBJ whole genome shotgun (WGS) entry which is preliminary data.</text>
</comment>
<evidence type="ECO:0000256" key="7">
    <source>
        <dbReference type="RuleBase" id="RU369079"/>
    </source>
</evidence>
<evidence type="ECO:0000256" key="5">
    <source>
        <dbReference type="ARBA" id="ARBA00022989"/>
    </source>
</evidence>
<keyword evidence="6 7" id="KW-0472">Membrane</keyword>
<dbReference type="RefSeq" id="WP_028795751.1">
    <property type="nucleotide sequence ID" value="NZ_FNBW01000012.1"/>
</dbReference>
<dbReference type="GO" id="GO:0005886">
    <property type="term" value="C:plasma membrane"/>
    <property type="evidence" value="ECO:0007669"/>
    <property type="project" value="UniProtKB-SubCell"/>
</dbReference>
<keyword evidence="5 7" id="KW-1133">Transmembrane helix</keyword>
<dbReference type="OrthoDB" id="7824289at2"/>
<protein>
    <recommendedName>
        <fullName evidence="7">TRAP transporter large permease protein</fullName>
    </recommendedName>
</protein>
<dbReference type="InterPro" id="IPR004681">
    <property type="entry name" value="TRAP_DctM"/>
</dbReference>
<comment type="similarity">
    <text evidence="7">Belongs to the TRAP transporter large permease family.</text>
</comment>
<feature type="transmembrane region" description="Helical" evidence="7">
    <location>
        <begin position="87"/>
        <end position="112"/>
    </location>
</feature>
<feature type="transmembrane region" description="Helical" evidence="7">
    <location>
        <begin position="241"/>
        <end position="260"/>
    </location>
</feature>
<dbReference type="AlphaFoldDB" id="A0A8G2BKX8"/>
<name>A0A8G2BKX8_9PROT</name>
<dbReference type="PANTHER" id="PTHR33362">
    <property type="entry name" value="SIALIC ACID TRAP TRANSPORTER PERMEASE PROTEIN SIAT-RELATED"/>
    <property type="match status" value="1"/>
</dbReference>
<keyword evidence="3 7" id="KW-0997">Cell inner membrane</keyword>
<feature type="transmembrane region" description="Helical" evidence="7">
    <location>
        <begin position="333"/>
        <end position="353"/>
    </location>
</feature>
<evidence type="ECO:0000256" key="3">
    <source>
        <dbReference type="ARBA" id="ARBA00022519"/>
    </source>
</evidence>
<feature type="transmembrane region" description="Helical" evidence="7">
    <location>
        <begin position="272"/>
        <end position="293"/>
    </location>
</feature>